<proteinExistence type="predicted"/>
<organism evidence="3 4">
    <name type="scientific">Neolewinella agarilytica</name>
    <dbReference type="NCBI Taxonomy" id="478744"/>
    <lineage>
        <taxon>Bacteria</taxon>
        <taxon>Pseudomonadati</taxon>
        <taxon>Bacteroidota</taxon>
        <taxon>Saprospiria</taxon>
        <taxon>Saprospirales</taxon>
        <taxon>Lewinellaceae</taxon>
        <taxon>Neolewinella</taxon>
    </lineage>
</organism>
<feature type="region of interest" description="Disordered" evidence="1">
    <location>
        <begin position="1365"/>
        <end position="1408"/>
    </location>
</feature>
<feature type="transmembrane region" description="Helical" evidence="2">
    <location>
        <begin position="314"/>
        <end position="331"/>
    </location>
</feature>
<sequence length="1587" mass="179763">MTPQSLADFGKRLGPVLCRSGAEQEMFKSVYSTYVKELTTLPTVVERPLTREEKWYDRFLVEKWALGLISLLLGGMLGIYVVNKLNTPLEVEVVAEIIGPTEVREGEERNFYNNSIFPGKDSSSLEWEWQIINDQTLEVLKTDSSHWTLSTTILPSREGENTRQVNLTVTDPTTGATANATHSYRVNCATPPPIITILTPRESIEINESEEANYFLAQFDSLELANLGYTRDDFNYQWFLDGTPSADFSNWLFQPELEPGKTHEIKLNVGTKANPDFCTSNFTINYALEQTRVILPIYNYQPVQYEHIAGFRPWWPLTLIALWIGGLFWSWRRWKQEIERKKAEARAAEKKEKEEPGITPAPDAAPYTIPWISQENRLPLEPSQLALARAMRHRAGSTGRKELDAAKTLKATIASGGFPEARFNVRERAGEYVLLIDEVDGLSHQGRLFKRLAKELTRRDVYAEVFYYQGQLNRCWNEQEPHGLNVEDLAVRFGGQRLLVIGSGHDFLDHHASEKPGLTPRHEEWLKAFPDRTLLTPVPPVAWSFEEKVLHRHFSLFPADSRGILEAAAEVTDGTSDDQRDFETHEARQLKGRNDKDPSHIRWRRSSDLSKYFAGRPDLLLWARALAVHPSPNFDLTVAIGRALEPHGVIVNHDNLLELSRWETLNHGHFRRRLREELLKELTLDREAELAARAALAEQLRKAQPAASGGFAARELENVLAVQTFALDHSNTEAKAEIANLIKADALDPDLLDTLNREVALEFERPALMKDPFQSFEENFAQTLEEISPPDYRDDGPEGWWELRKKLETASESYELKEILQLLKRDIPSTFKGFAEQSLQLAERLDSQGTTFDVEWFSNGVTPQVSALLDDIRHSQEVWTSETDLKNFTAATAVDRMISTERYGATLPYFQRRLGNTAPDGFDDRLATLRELLDKHQQNQSPPPLEQKVVKKAATNPLAGNFSKRLLVSNITKLAEDIDQLEKERREQGIFSNTSSAFSNMGESISARAETPDLDTYFADATPPPTEEKSAEEKVAEKVPRPVWWPVLAAISGLLLFLLFIWLYPKHNTGELYFGPKTKQSWLVKEKPPKEQAVLKHQEAVASFQAGNIEEGIAAAREADAASSDSDPVLLLNVLTAVYNYYAERYNDPSKIKGSPDTMIWDILYEGTNYFGSYEELVGRNRSLDYEPLGRMNNNYEHLQALVDEDYAVFNETPINYDDPASPLAQSFYSLKESGYFDTLSYRPNLLTIISKEKSRIVDFTVKELSNNRRGLHISAIIFLSESQQREGTELIIGLKDNNGQVVDENTLLYSLDQSEEWRIEYDFLNENIRGRTDSVVLVLAIPGADSIIDRRIKEFNYRWPLTIGQTQGVGNAPPPEREQQSSRDTASIGNATQQGPPRENSGLPTMPDGSLFFIPKPFSLYFGSNDHNGKTPYSVEDFARLLEDSGDRIVNKSGYQRQSIAGSAAVPNWTNQGDKLRELKRSLEENCNAGTEVRISLQVHAPGSDAKNTAMLKGWENLFQLAIRNDPDLKDCINNLALISIESLPVIAEEYPIGSNGYRLSEEDYRVRRLYRMDVEVKQVSASTEE</sequence>
<keyword evidence="2" id="KW-0472">Membrane</keyword>
<keyword evidence="2" id="KW-0812">Transmembrane</keyword>
<protein>
    <submittedName>
        <fullName evidence="3">Uncharacterized protein</fullName>
    </submittedName>
</protein>
<evidence type="ECO:0000313" key="4">
    <source>
        <dbReference type="Proteomes" id="UP000199021"/>
    </source>
</evidence>
<dbReference type="STRING" id="478744.SAMN05444359_10570"/>
<keyword evidence="2" id="KW-1133">Transmembrane helix</keyword>
<name>A0A1H9D0I0_9BACT</name>
<evidence type="ECO:0000256" key="1">
    <source>
        <dbReference type="SAM" id="MobiDB-lite"/>
    </source>
</evidence>
<dbReference type="InParanoid" id="A0A1H9D0I0"/>
<reference evidence="4" key="1">
    <citation type="submission" date="2016-10" db="EMBL/GenBank/DDBJ databases">
        <authorList>
            <person name="Varghese N."/>
            <person name="Submissions S."/>
        </authorList>
    </citation>
    <scope>NUCLEOTIDE SEQUENCE [LARGE SCALE GENOMIC DNA]</scope>
    <source>
        <strain evidence="4">DSM 24740</strain>
    </source>
</reference>
<feature type="compositionally biased region" description="Polar residues" evidence="1">
    <location>
        <begin position="1383"/>
        <end position="1396"/>
    </location>
</feature>
<evidence type="ECO:0000256" key="2">
    <source>
        <dbReference type="SAM" id="Phobius"/>
    </source>
</evidence>
<keyword evidence="4" id="KW-1185">Reference proteome</keyword>
<gene>
    <name evidence="3" type="ORF">SAMN05444359_10570</name>
</gene>
<accession>A0A1H9D0I0</accession>
<dbReference type="OrthoDB" id="901146at2"/>
<feature type="transmembrane region" description="Helical" evidence="2">
    <location>
        <begin position="1043"/>
        <end position="1064"/>
    </location>
</feature>
<feature type="compositionally biased region" description="Basic and acidic residues" evidence="1">
    <location>
        <begin position="577"/>
        <end position="598"/>
    </location>
</feature>
<feature type="region of interest" description="Disordered" evidence="1">
    <location>
        <begin position="572"/>
        <end position="598"/>
    </location>
</feature>
<dbReference type="RefSeq" id="WP_090166331.1">
    <property type="nucleotide sequence ID" value="NZ_FOFB01000005.1"/>
</dbReference>
<dbReference type="EMBL" id="FOFB01000005">
    <property type="protein sequence ID" value="SEQ06268.1"/>
    <property type="molecule type" value="Genomic_DNA"/>
</dbReference>
<dbReference type="Proteomes" id="UP000199021">
    <property type="component" value="Unassembled WGS sequence"/>
</dbReference>
<evidence type="ECO:0000313" key="3">
    <source>
        <dbReference type="EMBL" id="SEQ06268.1"/>
    </source>
</evidence>